<dbReference type="PROSITE" id="PS50042">
    <property type="entry name" value="CNMP_BINDING_3"/>
    <property type="match status" value="1"/>
</dbReference>
<dbReference type="KEGG" id="bsed:DN745_05565"/>
<dbReference type="SMART" id="SM00331">
    <property type="entry name" value="PP2C_SIG"/>
    <property type="match status" value="1"/>
</dbReference>
<evidence type="ECO:0000259" key="2">
    <source>
        <dbReference type="PROSITE" id="PS50042"/>
    </source>
</evidence>
<dbReference type="PANTHER" id="PTHR13832">
    <property type="entry name" value="PROTEIN PHOSPHATASE 2C"/>
    <property type="match status" value="1"/>
</dbReference>
<dbReference type="Pfam" id="PF00027">
    <property type="entry name" value="cNMP_binding"/>
    <property type="match status" value="1"/>
</dbReference>
<dbReference type="SUPFAM" id="SSF81606">
    <property type="entry name" value="PP2C-like"/>
    <property type="match status" value="1"/>
</dbReference>
<dbReference type="SMART" id="SM00332">
    <property type="entry name" value="PP2Cc"/>
    <property type="match status" value="1"/>
</dbReference>
<evidence type="ECO:0000313" key="4">
    <source>
        <dbReference type="EMBL" id="AWV88833.1"/>
    </source>
</evidence>
<feature type="compositionally biased region" description="Low complexity" evidence="1">
    <location>
        <begin position="474"/>
        <end position="483"/>
    </location>
</feature>
<protein>
    <recommendedName>
        <fullName evidence="6">Stp1/IreP family PP2C-type Ser/Thr phosphatase</fullName>
    </recommendedName>
</protein>
<dbReference type="OrthoDB" id="5496340at2"/>
<keyword evidence="5" id="KW-1185">Reference proteome</keyword>
<dbReference type="GO" id="GO:0004722">
    <property type="term" value="F:protein serine/threonine phosphatase activity"/>
    <property type="evidence" value="ECO:0007669"/>
    <property type="project" value="InterPro"/>
</dbReference>
<evidence type="ECO:0000313" key="5">
    <source>
        <dbReference type="Proteomes" id="UP000249799"/>
    </source>
</evidence>
<organism evidence="4 5">
    <name type="scientific">Bradymonas sediminis</name>
    <dbReference type="NCBI Taxonomy" id="1548548"/>
    <lineage>
        <taxon>Bacteria</taxon>
        <taxon>Deltaproteobacteria</taxon>
        <taxon>Bradymonadales</taxon>
        <taxon>Bradymonadaceae</taxon>
        <taxon>Bradymonas</taxon>
    </lineage>
</organism>
<gene>
    <name evidence="4" type="ORF">DN745_05565</name>
</gene>
<dbReference type="CDD" id="cd00143">
    <property type="entry name" value="PP2Cc"/>
    <property type="match status" value="1"/>
</dbReference>
<dbReference type="InterPro" id="IPR036457">
    <property type="entry name" value="PPM-type-like_dom_sf"/>
</dbReference>
<evidence type="ECO:0000259" key="3">
    <source>
        <dbReference type="PROSITE" id="PS51746"/>
    </source>
</evidence>
<sequence length="536" mass="58664">MMEVQFWATTDTGLARDHNEDNFLVDRDLSLFVVCDGMGGHAAGEVASAMSIQVISEIIAENRDILDAYEREPSRTLAQDAVLDLMDTAITEACRRIFEAAEADPDRHGMGTTCCALLLLAGRGFVGHVGDSRIYHIRDGDVDLVTMDHSFLNEMIRQGRAKEGDSIPNQNAVTRAVGVRPSVEVDTFDIEVEQDDLFIICSDGLSGYFESDEQILGLIDPDDLEGSTYRCIEHALRGGGRDNITTILARVDRLRSPRRTVMDSETLRALKACDYFAHATPSEFSQLCDIAERHHFEAGEDIIEPNRPAEFLCLVINGSVGITGDKPSATVLDAGDTFGEVSLFGESKSNEGYTALAPTRLVVFQRDALFGLLRARPSLAAKVLFGLAANMAEQLRRVPAELRFEPQLWDEVSIHSDHTPAPGFMVINDNLDVETRSMPGLSPAQAPAPASKSTPPPRVQSPPKGSTMPPLPPSAAKAGAAAPKKSKLNAQKRPLPPRPTLPPELEDDIETQQNVDLDELRKTTQFDRFDAKFDKL</sequence>
<dbReference type="Pfam" id="PF13672">
    <property type="entry name" value="PP2C_2"/>
    <property type="match status" value="1"/>
</dbReference>
<dbReference type="InterPro" id="IPR001932">
    <property type="entry name" value="PPM-type_phosphatase-like_dom"/>
</dbReference>
<dbReference type="Gene3D" id="3.60.40.10">
    <property type="entry name" value="PPM-type phosphatase domain"/>
    <property type="match status" value="1"/>
</dbReference>
<dbReference type="PROSITE" id="PS51746">
    <property type="entry name" value="PPM_2"/>
    <property type="match status" value="1"/>
</dbReference>
<dbReference type="InterPro" id="IPR014710">
    <property type="entry name" value="RmlC-like_jellyroll"/>
</dbReference>
<evidence type="ECO:0000256" key="1">
    <source>
        <dbReference type="SAM" id="MobiDB-lite"/>
    </source>
</evidence>
<dbReference type="SUPFAM" id="SSF51206">
    <property type="entry name" value="cAMP-binding domain-like"/>
    <property type="match status" value="1"/>
</dbReference>
<reference evidence="4 5" key="1">
    <citation type="submission" date="2018-06" db="EMBL/GenBank/DDBJ databases">
        <title>Lujinxingia sediminis gen. nov. sp. nov., a new facultative anaerobic member of the class Deltaproteobacteria, and proposal of Lujinxingaceae fam. nov.</title>
        <authorList>
            <person name="Guo L.-Y."/>
            <person name="Li C.-M."/>
            <person name="Wang S."/>
            <person name="Du Z.-J."/>
        </authorList>
    </citation>
    <scope>NUCLEOTIDE SEQUENCE [LARGE SCALE GENOMIC DNA]</scope>
    <source>
        <strain evidence="4 5">FA350</strain>
    </source>
</reference>
<dbReference type="CDD" id="cd00038">
    <property type="entry name" value="CAP_ED"/>
    <property type="match status" value="1"/>
</dbReference>
<feature type="region of interest" description="Disordered" evidence="1">
    <location>
        <begin position="435"/>
        <end position="518"/>
    </location>
</feature>
<accession>A0A2Z4FIV2</accession>
<evidence type="ECO:0008006" key="6">
    <source>
        <dbReference type="Google" id="ProtNLM"/>
    </source>
</evidence>
<dbReference type="InterPro" id="IPR015655">
    <property type="entry name" value="PP2C"/>
</dbReference>
<name>A0A2Z4FIV2_9DELT</name>
<proteinExistence type="predicted"/>
<dbReference type="SMART" id="SM00100">
    <property type="entry name" value="cNMP"/>
    <property type="match status" value="1"/>
</dbReference>
<dbReference type="InterPro" id="IPR000595">
    <property type="entry name" value="cNMP-bd_dom"/>
</dbReference>
<feature type="domain" description="PPM-type phosphatase" evidence="3">
    <location>
        <begin position="5"/>
        <end position="251"/>
    </location>
</feature>
<dbReference type="InterPro" id="IPR018490">
    <property type="entry name" value="cNMP-bd_dom_sf"/>
</dbReference>
<dbReference type="AlphaFoldDB" id="A0A2Z4FIV2"/>
<dbReference type="RefSeq" id="WP_111332863.1">
    <property type="nucleotide sequence ID" value="NZ_CP030032.1"/>
</dbReference>
<feature type="domain" description="Cyclic nucleotide-binding" evidence="2">
    <location>
        <begin position="275"/>
        <end position="373"/>
    </location>
</feature>
<dbReference type="Proteomes" id="UP000249799">
    <property type="component" value="Chromosome"/>
</dbReference>
<dbReference type="PANTHER" id="PTHR13832:SF827">
    <property type="entry name" value="PROTEIN PHOSPHATASE 1L"/>
    <property type="match status" value="1"/>
</dbReference>
<feature type="compositionally biased region" description="Low complexity" evidence="1">
    <location>
        <begin position="439"/>
        <end position="453"/>
    </location>
</feature>
<dbReference type="EMBL" id="CP030032">
    <property type="protein sequence ID" value="AWV88833.1"/>
    <property type="molecule type" value="Genomic_DNA"/>
</dbReference>
<dbReference type="Gene3D" id="2.60.120.10">
    <property type="entry name" value="Jelly Rolls"/>
    <property type="match status" value="1"/>
</dbReference>